<keyword evidence="5 8" id="KW-1133">Transmembrane helix</keyword>
<evidence type="ECO:0000313" key="9">
    <source>
        <dbReference type="EMBL" id="MBB6482194.1"/>
    </source>
</evidence>
<evidence type="ECO:0000256" key="6">
    <source>
        <dbReference type="ARBA" id="ARBA00023010"/>
    </source>
</evidence>
<sequence>MRKIWTFLTESYGELRKVVWPSWDSVVSSVKVVLVSTVLFAVFFGLVDYLLLNGLYLFF</sequence>
<keyword evidence="6 8" id="KW-0811">Translocation</keyword>
<dbReference type="GO" id="GO:0008320">
    <property type="term" value="F:protein transmembrane transporter activity"/>
    <property type="evidence" value="ECO:0007669"/>
    <property type="project" value="UniProtKB-UniRule"/>
</dbReference>
<evidence type="ECO:0000256" key="5">
    <source>
        <dbReference type="ARBA" id="ARBA00022989"/>
    </source>
</evidence>
<dbReference type="RefSeq" id="WP_184748428.1">
    <property type="nucleotide sequence ID" value="NZ_JACHGJ010000010.1"/>
</dbReference>
<dbReference type="InterPro" id="IPR001901">
    <property type="entry name" value="Translocase_SecE/Sec61-g"/>
</dbReference>
<dbReference type="EMBL" id="JACHGJ010000010">
    <property type="protein sequence ID" value="MBB6482194.1"/>
    <property type="molecule type" value="Genomic_DNA"/>
</dbReference>
<evidence type="ECO:0000313" key="10">
    <source>
        <dbReference type="Proteomes" id="UP000587760"/>
    </source>
</evidence>
<comment type="function">
    <text evidence="8">Essential subunit of the Sec protein translocation channel SecYEG. Clamps together the 2 halves of SecY. May contact the channel plug during translocation.</text>
</comment>
<comment type="subcellular location">
    <subcellularLocation>
        <location evidence="8">Cell membrane</location>
        <topology evidence="8">Single-pass membrane protein</topology>
    </subcellularLocation>
    <subcellularLocation>
        <location evidence="1">Membrane</location>
    </subcellularLocation>
</comment>
<comment type="similarity">
    <text evidence="8">Belongs to the SecE/SEC61-gamma family.</text>
</comment>
<gene>
    <name evidence="8" type="primary">secE</name>
    <name evidence="9" type="ORF">HNR50_003883</name>
</gene>
<dbReference type="AlphaFoldDB" id="A0A841R9Z9"/>
<keyword evidence="8" id="KW-1003">Cell membrane</keyword>
<reference evidence="9 10" key="1">
    <citation type="submission" date="2020-08" db="EMBL/GenBank/DDBJ databases">
        <title>Genomic Encyclopedia of Type Strains, Phase IV (KMG-IV): sequencing the most valuable type-strain genomes for metagenomic binning, comparative biology and taxonomic classification.</title>
        <authorList>
            <person name="Goeker M."/>
        </authorList>
    </citation>
    <scope>NUCLEOTIDE SEQUENCE [LARGE SCALE GENOMIC DNA]</scope>
    <source>
        <strain evidence="9 10">DSM 2461</strain>
    </source>
</reference>
<dbReference type="GO" id="GO:0065002">
    <property type="term" value="P:intracellular protein transmembrane transport"/>
    <property type="evidence" value="ECO:0007669"/>
    <property type="project" value="UniProtKB-UniRule"/>
</dbReference>
<dbReference type="GO" id="GO:0006605">
    <property type="term" value="P:protein targeting"/>
    <property type="evidence" value="ECO:0007669"/>
    <property type="project" value="UniProtKB-UniRule"/>
</dbReference>
<keyword evidence="4 8" id="KW-0653">Protein transport</keyword>
<dbReference type="GO" id="GO:0005886">
    <property type="term" value="C:plasma membrane"/>
    <property type="evidence" value="ECO:0007669"/>
    <property type="project" value="UniProtKB-SubCell"/>
</dbReference>
<dbReference type="Pfam" id="PF00584">
    <property type="entry name" value="SecE"/>
    <property type="match status" value="1"/>
</dbReference>
<dbReference type="Proteomes" id="UP000587760">
    <property type="component" value="Unassembled WGS sequence"/>
</dbReference>
<accession>A0A841R9Z9</accession>
<evidence type="ECO:0000256" key="8">
    <source>
        <dbReference type="HAMAP-Rule" id="MF_00422"/>
    </source>
</evidence>
<dbReference type="InterPro" id="IPR005807">
    <property type="entry name" value="SecE_bac"/>
</dbReference>
<keyword evidence="2 8" id="KW-0813">Transport</keyword>
<evidence type="ECO:0000256" key="4">
    <source>
        <dbReference type="ARBA" id="ARBA00022927"/>
    </source>
</evidence>
<evidence type="ECO:0000256" key="2">
    <source>
        <dbReference type="ARBA" id="ARBA00022448"/>
    </source>
</evidence>
<evidence type="ECO:0000256" key="1">
    <source>
        <dbReference type="ARBA" id="ARBA00004370"/>
    </source>
</evidence>
<dbReference type="Gene3D" id="1.20.5.1030">
    <property type="entry name" value="Preprotein translocase secy subunit"/>
    <property type="match status" value="1"/>
</dbReference>
<organism evidence="9 10">
    <name type="scientific">Spirochaeta isovalerica</name>
    <dbReference type="NCBI Taxonomy" id="150"/>
    <lineage>
        <taxon>Bacteria</taxon>
        <taxon>Pseudomonadati</taxon>
        <taxon>Spirochaetota</taxon>
        <taxon>Spirochaetia</taxon>
        <taxon>Spirochaetales</taxon>
        <taxon>Spirochaetaceae</taxon>
        <taxon>Spirochaeta</taxon>
    </lineage>
</organism>
<dbReference type="GO" id="GO:0043952">
    <property type="term" value="P:protein transport by the Sec complex"/>
    <property type="evidence" value="ECO:0007669"/>
    <property type="project" value="UniProtKB-UniRule"/>
</dbReference>
<feature type="transmembrane region" description="Helical" evidence="8">
    <location>
        <begin position="32"/>
        <end position="58"/>
    </location>
</feature>
<dbReference type="NCBIfam" id="TIGR00964">
    <property type="entry name" value="secE_bact"/>
    <property type="match status" value="1"/>
</dbReference>
<evidence type="ECO:0000256" key="3">
    <source>
        <dbReference type="ARBA" id="ARBA00022692"/>
    </source>
</evidence>
<dbReference type="InterPro" id="IPR038379">
    <property type="entry name" value="SecE_sf"/>
</dbReference>
<comment type="subunit">
    <text evidence="8">Component of the Sec protein translocase complex. Heterotrimer consisting of SecY, SecE and SecG subunits. The heterotrimers can form oligomers, although 1 heterotrimer is thought to be able to translocate proteins. Interacts with the ribosome. Interacts with SecDF, and other proteins may be involved. Interacts with SecA.</text>
</comment>
<keyword evidence="10" id="KW-1185">Reference proteome</keyword>
<keyword evidence="7 8" id="KW-0472">Membrane</keyword>
<name>A0A841R9Z9_9SPIO</name>
<evidence type="ECO:0000256" key="7">
    <source>
        <dbReference type="ARBA" id="ARBA00023136"/>
    </source>
</evidence>
<keyword evidence="3 8" id="KW-0812">Transmembrane</keyword>
<dbReference type="HAMAP" id="MF_00422">
    <property type="entry name" value="SecE"/>
    <property type="match status" value="1"/>
</dbReference>
<dbReference type="GO" id="GO:0009306">
    <property type="term" value="P:protein secretion"/>
    <property type="evidence" value="ECO:0007669"/>
    <property type="project" value="UniProtKB-UniRule"/>
</dbReference>
<comment type="caution">
    <text evidence="9">The sequence shown here is derived from an EMBL/GenBank/DDBJ whole genome shotgun (WGS) entry which is preliminary data.</text>
</comment>
<protein>
    <recommendedName>
        <fullName evidence="8">Protein translocase subunit SecE</fullName>
    </recommendedName>
</protein>
<proteinExistence type="inferred from homology"/>
<dbReference type="PROSITE" id="PS01067">
    <property type="entry name" value="SECE_SEC61G"/>
    <property type="match status" value="1"/>
</dbReference>